<comment type="caution">
    <text evidence="4">The sequence shown here is derived from an EMBL/GenBank/DDBJ whole genome shotgun (WGS) entry which is preliminary data.</text>
</comment>
<dbReference type="GO" id="GO:0016787">
    <property type="term" value="F:hydrolase activity"/>
    <property type="evidence" value="ECO:0007669"/>
    <property type="project" value="UniProtKB-KW"/>
</dbReference>
<dbReference type="SUPFAM" id="SSF53187">
    <property type="entry name" value="Zn-dependent exopeptidases"/>
    <property type="match status" value="1"/>
</dbReference>
<name>A0A418V951_9DEIO</name>
<evidence type="ECO:0000256" key="2">
    <source>
        <dbReference type="ARBA" id="ARBA00022801"/>
    </source>
</evidence>
<feature type="domain" description="Peptidase M20 dimerisation" evidence="3">
    <location>
        <begin position="166"/>
        <end position="254"/>
    </location>
</feature>
<dbReference type="Gene3D" id="3.30.70.360">
    <property type="match status" value="1"/>
</dbReference>
<dbReference type="OrthoDB" id="9792335at2"/>
<dbReference type="SUPFAM" id="SSF55031">
    <property type="entry name" value="Bacterial exopeptidase dimerisation domain"/>
    <property type="match status" value="1"/>
</dbReference>
<evidence type="ECO:0000313" key="5">
    <source>
        <dbReference type="Proteomes" id="UP000286287"/>
    </source>
</evidence>
<dbReference type="InterPro" id="IPR011650">
    <property type="entry name" value="Peptidase_M20_dimer"/>
</dbReference>
<accession>A0A418V951</accession>
<evidence type="ECO:0000256" key="1">
    <source>
        <dbReference type="ARBA" id="ARBA00022723"/>
    </source>
</evidence>
<dbReference type="AlphaFoldDB" id="A0A418V951"/>
<organism evidence="4 5">
    <name type="scientific">Deinococcus cavernae</name>
    <dbReference type="NCBI Taxonomy" id="2320857"/>
    <lineage>
        <taxon>Bacteria</taxon>
        <taxon>Thermotogati</taxon>
        <taxon>Deinococcota</taxon>
        <taxon>Deinococci</taxon>
        <taxon>Deinococcales</taxon>
        <taxon>Deinococcaceae</taxon>
        <taxon>Deinococcus</taxon>
    </lineage>
</organism>
<dbReference type="InterPro" id="IPR002933">
    <property type="entry name" value="Peptidase_M20"/>
</dbReference>
<dbReference type="Pfam" id="PF01546">
    <property type="entry name" value="Peptidase_M20"/>
    <property type="match status" value="1"/>
</dbReference>
<dbReference type="InterPro" id="IPR036264">
    <property type="entry name" value="Bact_exopeptidase_dim_dom"/>
</dbReference>
<evidence type="ECO:0000313" key="4">
    <source>
        <dbReference type="EMBL" id="RJF72576.1"/>
    </source>
</evidence>
<reference evidence="4 5" key="1">
    <citation type="submission" date="2018-09" db="EMBL/GenBank/DDBJ databases">
        <authorList>
            <person name="Zhu H."/>
        </authorList>
    </citation>
    <scope>NUCLEOTIDE SEQUENCE [LARGE SCALE GENOMIC DNA]</scope>
    <source>
        <strain evidence="4 5">K2S05-167</strain>
    </source>
</reference>
<dbReference type="Proteomes" id="UP000286287">
    <property type="component" value="Unassembled WGS sequence"/>
</dbReference>
<keyword evidence="1" id="KW-0479">Metal-binding</keyword>
<dbReference type="GO" id="GO:0046872">
    <property type="term" value="F:metal ion binding"/>
    <property type="evidence" value="ECO:0007669"/>
    <property type="project" value="UniProtKB-KW"/>
</dbReference>
<evidence type="ECO:0000259" key="3">
    <source>
        <dbReference type="Pfam" id="PF07687"/>
    </source>
</evidence>
<sequence length="367" mass="39775">MSTTDFLRDLIRIHSLSGQEGPLAGRVLQEWGALGFDEAYTDEAGNALGVVRGQEPGPGWLLVTHLDHVHEGDASLWEFPPFEAVLDGDTVHGRGAVDIKGPLAAQTYALGRLLARGVRPRRDVWVAAFTDEEIGGTGADFFVKNAPAEFGGVIVGEPSGSGLMLGHRGVATVRVKFKGRAHHASLALQDENPVFAAAEFIQRVRAHEFPEHPITGSTTLTVTQMFTDSGSENLTPNTVEVVLSWRFNEEDDVNRRTLAELLEGLPAEAELTPLWSRSNTPGFQTPPTDPLTGLVERYAGRLKAGSGVWKFATDGRYTAAAGWPTVGWGPGDEGLAHTTRERVSVRELEAYADTLAELLEREVPPER</sequence>
<dbReference type="EMBL" id="QYUJ01000014">
    <property type="protein sequence ID" value="RJF72576.1"/>
    <property type="molecule type" value="Genomic_DNA"/>
</dbReference>
<gene>
    <name evidence="4" type="ORF">D3875_14520</name>
</gene>
<keyword evidence="2 4" id="KW-0378">Hydrolase</keyword>
<proteinExistence type="predicted"/>
<protein>
    <submittedName>
        <fullName evidence="4">M20/M25/M40 family metallo-hydrolase</fullName>
    </submittedName>
</protein>
<dbReference type="InterPro" id="IPR050072">
    <property type="entry name" value="Peptidase_M20A"/>
</dbReference>
<dbReference type="RefSeq" id="WP_119764843.1">
    <property type="nucleotide sequence ID" value="NZ_QYUJ01000014.1"/>
</dbReference>
<dbReference type="Pfam" id="PF07687">
    <property type="entry name" value="M20_dimer"/>
    <property type="match status" value="1"/>
</dbReference>
<dbReference type="PANTHER" id="PTHR43808">
    <property type="entry name" value="ACETYLORNITHINE DEACETYLASE"/>
    <property type="match status" value="1"/>
</dbReference>
<keyword evidence="5" id="KW-1185">Reference proteome</keyword>
<dbReference type="Gene3D" id="3.40.630.10">
    <property type="entry name" value="Zn peptidases"/>
    <property type="match status" value="2"/>
</dbReference>